<dbReference type="HOGENOM" id="CLU_039613_5_0_11"/>
<evidence type="ECO:0000256" key="1">
    <source>
        <dbReference type="ARBA" id="ARBA00009437"/>
    </source>
</evidence>
<sequence length="307" mass="32864">MYPPCVSDLDLLATFLEIYRRGSLTAAAAALGVSQPAVSGQLARLEGQLDTVLFERSRRGAAPTPRAHELARRIASPLDQLRGALVQDADRQAHQGTVRLGAAAELTASRLVPALAPLVSGGLHLDFTLGLAEDLLSALSEGELDLVVSSVRPSADRRGLAAMPFVDEEFVLVATPTTARSIDREWLAEDPLAALAHLPIVAYGRELPIVRRYWRSEFGRRPPNPVSMIVPDLRAVLAAVVAGAGISVLPRYLADPALVAGSLEVLHHTQIQPLNTLYLVVPSGPTPASVALVQRQLHRQAETWGPL</sequence>
<dbReference type="Pfam" id="PF03466">
    <property type="entry name" value="LysR_substrate"/>
    <property type="match status" value="1"/>
</dbReference>
<dbReference type="STRING" id="477245.TU94_24995"/>
<keyword evidence="4" id="KW-0804">Transcription</keyword>
<dbReference type="SUPFAM" id="SSF46785">
    <property type="entry name" value="Winged helix' DNA-binding domain"/>
    <property type="match status" value="1"/>
</dbReference>
<dbReference type="InterPro" id="IPR005119">
    <property type="entry name" value="LysR_subst-bd"/>
</dbReference>
<evidence type="ECO:0000259" key="5">
    <source>
        <dbReference type="PROSITE" id="PS50931"/>
    </source>
</evidence>
<dbReference type="PRINTS" id="PR00039">
    <property type="entry name" value="HTHLYSR"/>
</dbReference>
<dbReference type="EMBL" id="CP010849">
    <property type="protein sequence ID" value="AJP04237.1"/>
    <property type="molecule type" value="Genomic_DNA"/>
</dbReference>
<dbReference type="GO" id="GO:0003700">
    <property type="term" value="F:DNA-binding transcription factor activity"/>
    <property type="evidence" value="ECO:0007669"/>
    <property type="project" value="InterPro"/>
</dbReference>
<keyword evidence="3" id="KW-0238">DNA-binding</keyword>
<feature type="domain" description="HTH lysR-type" evidence="5">
    <location>
        <begin position="8"/>
        <end position="64"/>
    </location>
</feature>
<evidence type="ECO:0000256" key="4">
    <source>
        <dbReference type="ARBA" id="ARBA00023163"/>
    </source>
</evidence>
<protein>
    <submittedName>
        <fullName evidence="6">LysR family transcriptional regulator</fullName>
    </submittedName>
</protein>
<dbReference type="AlphaFoldDB" id="A0A0C5FVZ8"/>
<dbReference type="PANTHER" id="PTHR30126:SF39">
    <property type="entry name" value="HTH-TYPE TRANSCRIPTIONAL REGULATOR CYSL"/>
    <property type="match status" value="1"/>
</dbReference>
<organism evidence="6 7">
    <name type="scientific">Streptomyces cyaneogriseus subsp. noncyanogenus</name>
    <dbReference type="NCBI Taxonomy" id="477245"/>
    <lineage>
        <taxon>Bacteria</taxon>
        <taxon>Bacillati</taxon>
        <taxon>Actinomycetota</taxon>
        <taxon>Actinomycetes</taxon>
        <taxon>Kitasatosporales</taxon>
        <taxon>Streptomycetaceae</taxon>
        <taxon>Streptomyces</taxon>
    </lineage>
</organism>
<dbReference type="InterPro" id="IPR036390">
    <property type="entry name" value="WH_DNA-bd_sf"/>
</dbReference>
<dbReference type="InterPro" id="IPR036388">
    <property type="entry name" value="WH-like_DNA-bd_sf"/>
</dbReference>
<keyword evidence="7" id="KW-1185">Reference proteome</keyword>
<dbReference type="Gene3D" id="3.40.190.290">
    <property type="match status" value="1"/>
</dbReference>
<comment type="similarity">
    <text evidence="1">Belongs to the LysR transcriptional regulatory family.</text>
</comment>
<name>A0A0C5FVZ8_9ACTN</name>
<dbReference type="PATRIC" id="fig|477245.3.peg.5276"/>
<dbReference type="PANTHER" id="PTHR30126">
    <property type="entry name" value="HTH-TYPE TRANSCRIPTIONAL REGULATOR"/>
    <property type="match status" value="1"/>
</dbReference>
<dbReference type="Gene3D" id="1.10.10.10">
    <property type="entry name" value="Winged helix-like DNA-binding domain superfamily/Winged helix DNA-binding domain"/>
    <property type="match status" value="1"/>
</dbReference>
<gene>
    <name evidence="6" type="ORF">TU94_24995</name>
</gene>
<dbReference type="InterPro" id="IPR000847">
    <property type="entry name" value="LysR_HTH_N"/>
</dbReference>
<accession>A0A0C5FVZ8</accession>
<dbReference type="SUPFAM" id="SSF53850">
    <property type="entry name" value="Periplasmic binding protein-like II"/>
    <property type="match status" value="1"/>
</dbReference>
<dbReference type="GO" id="GO:0000976">
    <property type="term" value="F:transcription cis-regulatory region binding"/>
    <property type="evidence" value="ECO:0007669"/>
    <property type="project" value="TreeGrafter"/>
</dbReference>
<reference evidence="6 7" key="1">
    <citation type="submission" date="2015-02" db="EMBL/GenBank/DDBJ databases">
        <title>Genome sequence of thermotolerant Streptomyces cyaneogriseus subsp. Noncyanogenus NMWT1, the producer of nematocidal antibiotics nemadectin.</title>
        <authorList>
            <person name="Wang H."/>
            <person name="Li C."/>
            <person name="Xiang W."/>
            <person name="Wang X."/>
        </authorList>
    </citation>
    <scope>NUCLEOTIDE SEQUENCE [LARGE SCALE GENOMIC DNA]</scope>
    <source>
        <strain evidence="6 7">NMWT 1</strain>
    </source>
</reference>
<keyword evidence="2" id="KW-0805">Transcription regulation</keyword>
<dbReference type="PROSITE" id="PS50931">
    <property type="entry name" value="HTH_LYSR"/>
    <property type="match status" value="1"/>
</dbReference>
<dbReference type="CDD" id="cd05466">
    <property type="entry name" value="PBP2_LTTR_substrate"/>
    <property type="match status" value="1"/>
</dbReference>
<evidence type="ECO:0000256" key="2">
    <source>
        <dbReference type="ARBA" id="ARBA00023015"/>
    </source>
</evidence>
<dbReference type="Pfam" id="PF00126">
    <property type="entry name" value="HTH_1"/>
    <property type="match status" value="1"/>
</dbReference>
<evidence type="ECO:0000313" key="6">
    <source>
        <dbReference type="EMBL" id="AJP04237.1"/>
    </source>
</evidence>
<evidence type="ECO:0000313" key="7">
    <source>
        <dbReference type="Proteomes" id="UP000032234"/>
    </source>
</evidence>
<evidence type="ECO:0000256" key="3">
    <source>
        <dbReference type="ARBA" id="ARBA00023125"/>
    </source>
</evidence>
<dbReference type="Proteomes" id="UP000032234">
    <property type="component" value="Chromosome"/>
</dbReference>
<dbReference type="KEGG" id="scw:TU94_24995"/>
<proteinExistence type="inferred from homology"/>